<protein>
    <submittedName>
        <fullName evidence="2">Signal peptide containing protein</fullName>
    </submittedName>
</protein>
<dbReference type="EMBL" id="ACOU01000007">
    <property type="protein sequence ID" value="EKX72413.1"/>
    <property type="molecule type" value="Genomic_DNA"/>
</dbReference>
<feature type="chain" id="PRO_5003953108" evidence="1">
    <location>
        <begin position="22"/>
        <end position="248"/>
    </location>
</feature>
<dbReference type="Proteomes" id="UP000031512">
    <property type="component" value="Unassembled WGS sequence"/>
</dbReference>
<name>L1LB81_THEEQ</name>
<dbReference type="GeneID" id="15805168"/>
<proteinExistence type="predicted"/>
<comment type="caution">
    <text evidence="2">The sequence shown here is derived from an EMBL/GenBank/DDBJ whole genome shotgun (WGS) entry which is preliminary data.</text>
</comment>
<keyword evidence="3" id="KW-1185">Reference proteome</keyword>
<evidence type="ECO:0000313" key="2">
    <source>
        <dbReference type="EMBL" id="EKX72413.1"/>
    </source>
</evidence>
<evidence type="ECO:0000313" key="3">
    <source>
        <dbReference type="Proteomes" id="UP000031512"/>
    </source>
</evidence>
<dbReference type="RefSeq" id="XP_004831865.1">
    <property type="nucleotide sequence ID" value="XM_004831808.1"/>
</dbReference>
<reference evidence="2 3" key="1">
    <citation type="journal article" date="2012" name="BMC Genomics">
        <title>Comparative genomic analysis and phylogenetic position of Theileria equi.</title>
        <authorList>
            <person name="Kappmeyer L.S."/>
            <person name="Thiagarajan M."/>
            <person name="Herndon D.R."/>
            <person name="Ramsay J.D."/>
            <person name="Caler E."/>
            <person name="Djikeng A."/>
            <person name="Gillespie J.J."/>
            <person name="Lau A.O."/>
            <person name="Roalson E.H."/>
            <person name="Silva J.C."/>
            <person name="Silva M.G."/>
            <person name="Suarez C.E."/>
            <person name="Ueti M.W."/>
            <person name="Nene V.M."/>
            <person name="Mealey R.H."/>
            <person name="Knowles D.P."/>
            <person name="Brayton K.A."/>
        </authorList>
    </citation>
    <scope>NUCLEOTIDE SEQUENCE [LARGE SCALE GENOMIC DNA]</scope>
    <source>
        <strain evidence="2 3">WA</strain>
    </source>
</reference>
<evidence type="ECO:0000256" key="1">
    <source>
        <dbReference type="SAM" id="SignalP"/>
    </source>
</evidence>
<gene>
    <name evidence="2" type="ORF">BEWA_048800</name>
</gene>
<dbReference type="KEGG" id="beq:BEWA_048800"/>
<feature type="signal peptide" evidence="1">
    <location>
        <begin position="1"/>
        <end position="21"/>
    </location>
</feature>
<dbReference type="AlphaFoldDB" id="L1LB81"/>
<accession>L1LB81</accession>
<keyword evidence="1" id="KW-0732">Signal</keyword>
<organism evidence="2 3">
    <name type="scientific">Theileria equi strain WA</name>
    <dbReference type="NCBI Taxonomy" id="1537102"/>
    <lineage>
        <taxon>Eukaryota</taxon>
        <taxon>Sar</taxon>
        <taxon>Alveolata</taxon>
        <taxon>Apicomplexa</taxon>
        <taxon>Aconoidasida</taxon>
        <taxon>Piroplasmida</taxon>
        <taxon>Theileriidae</taxon>
        <taxon>Theileria</taxon>
    </lineage>
</organism>
<dbReference type="VEuPathDB" id="PiroplasmaDB:BEWA_048800"/>
<sequence length="248" mass="28562">MHALVVAPILAIFLSTRTILAGCIFSLHDDSRDRRSSVWRYKSKRFRERIPITLDVTREAPAVIMMVERQAASSESHFMIKPQYNGCYKIGNVLDDGKLIVEGNADIAERRVYLRDEGKDRILRVTDFYLQRDGRFRTETTDLVKVQGDASYGPLMKYPVDLHLLSRNLPDEIERITDPLRGETKYRIRKNMMYTMYIGMVIYGSDVLDDTVDNDILSKEVTVNGLKQVKVDVYKRDGSFTSSEHTLI</sequence>